<feature type="domain" description="Laminin IV type B" evidence="15">
    <location>
        <begin position="46"/>
        <end position="250"/>
    </location>
</feature>
<dbReference type="FunFam" id="2.10.25.10:FF:000138">
    <property type="entry name" value="Laminin subunit beta 1"/>
    <property type="match status" value="1"/>
</dbReference>
<dbReference type="SMART" id="SM00180">
    <property type="entry name" value="EGF_Lam"/>
    <property type="match status" value="9"/>
</dbReference>
<evidence type="ECO:0000256" key="10">
    <source>
        <dbReference type="ARBA" id="ARBA00023180"/>
    </source>
</evidence>
<feature type="disulfide bond" evidence="12">
    <location>
        <begin position="302"/>
        <end position="314"/>
    </location>
</feature>
<feature type="disulfide bond" evidence="12">
    <location>
        <begin position="323"/>
        <end position="332"/>
    </location>
</feature>
<reference evidence="16 17" key="1">
    <citation type="submission" date="2020-10" db="EMBL/GenBank/DDBJ databases">
        <title>Chromosome-scale genome assembly of the Allis shad, Alosa alosa.</title>
        <authorList>
            <person name="Margot Z."/>
            <person name="Christophe K."/>
            <person name="Cabau C."/>
            <person name="Louis A."/>
            <person name="Berthelot C."/>
            <person name="Parey E."/>
            <person name="Roest Crollius H."/>
            <person name="Montfort J."/>
            <person name="Robinson-Rechavi M."/>
            <person name="Bucao C."/>
            <person name="Bouchez O."/>
            <person name="Gislard M."/>
            <person name="Lluch J."/>
            <person name="Milhes M."/>
            <person name="Lampietro C."/>
            <person name="Lopez Roques C."/>
            <person name="Donnadieu C."/>
            <person name="Braasch I."/>
            <person name="Desvignes T."/>
            <person name="Postlethwait J."/>
            <person name="Bobe J."/>
            <person name="Guiguen Y."/>
        </authorList>
    </citation>
    <scope>NUCLEOTIDE SEQUENCE [LARGE SCALE GENOMIC DNA]</scope>
    <source>
        <strain evidence="16">M-15738</strain>
        <tissue evidence="16">Blood</tissue>
    </source>
</reference>
<evidence type="ECO:0000256" key="1">
    <source>
        <dbReference type="ARBA" id="ARBA00004302"/>
    </source>
</evidence>
<dbReference type="InterPro" id="IPR056863">
    <property type="entry name" value="LMN_ATRN_NET-like_EGF"/>
</dbReference>
<evidence type="ECO:0000256" key="3">
    <source>
        <dbReference type="ARBA" id="ARBA00022530"/>
    </source>
</evidence>
<proteinExistence type="predicted"/>
<dbReference type="FunFam" id="2.10.25.10:FF:000011">
    <property type="entry name" value="Cadherin EGF LAG seven-pass G-type receptor"/>
    <property type="match status" value="2"/>
</dbReference>
<feature type="disulfide bond" evidence="12">
    <location>
        <begin position="304"/>
        <end position="321"/>
    </location>
</feature>
<feature type="disulfide bond" evidence="12">
    <location>
        <begin position="565"/>
        <end position="577"/>
    </location>
</feature>
<feature type="disulfide bond" evidence="12">
    <location>
        <begin position="537"/>
        <end position="546"/>
    </location>
</feature>
<evidence type="ECO:0000256" key="12">
    <source>
        <dbReference type="PROSITE-ProRule" id="PRU00460"/>
    </source>
</evidence>
<keyword evidence="10" id="KW-0325">Glycoprotein</keyword>
<feature type="domain" description="Laminin EGF-like" evidence="14">
    <location>
        <begin position="256"/>
        <end position="301"/>
    </location>
</feature>
<dbReference type="GO" id="GO:0070831">
    <property type="term" value="P:basement membrane assembly"/>
    <property type="evidence" value="ECO:0007669"/>
    <property type="project" value="TreeGrafter"/>
</dbReference>
<dbReference type="SUPFAM" id="SSF57196">
    <property type="entry name" value="EGF/Laminin"/>
    <property type="match status" value="9"/>
</dbReference>
<keyword evidence="2" id="KW-0964">Secreted</keyword>
<comment type="caution">
    <text evidence="16">The sequence shown here is derived from an EMBL/GenBank/DDBJ whole genome shotgun (WGS) entry which is preliminary data.</text>
</comment>
<protein>
    <submittedName>
        <fullName evidence="16">Uncharacterized protein</fullName>
    </submittedName>
</protein>
<evidence type="ECO:0000256" key="13">
    <source>
        <dbReference type="SAM" id="Coils"/>
    </source>
</evidence>
<dbReference type="Pfam" id="PF21199">
    <property type="entry name" value="LAMININ_IV_B"/>
    <property type="match status" value="1"/>
</dbReference>
<keyword evidence="11 12" id="KW-0424">Laminin EGF-like domain</keyword>
<dbReference type="FunFam" id="2.10.25.10:FF:000145">
    <property type="entry name" value="Laminin subunit beta 1"/>
    <property type="match status" value="1"/>
</dbReference>
<organism evidence="16 17">
    <name type="scientific">Alosa alosa</name>
    <name type="common">allis shad</name>
    <dbReference type="NCBI Taxonomy" id="278164"/>
    <lineage>
        <taxon>Eukaryota</taxon>
        <taxon>Metazoa</taxon>
        <taxon>Chordata</taxon>
        <taxon>Craniata</taxon>
        <taxon>Vertebrata</taxon>
        <taxon>Euteleostomi</taxon>
        <taxon>Actinopterygii</taxon>
        <taxon>Neopterygii</taxon>
        <taxon>Teleostei</taxon>
        <taxon>Clupei</taxon>
        <taxon>Clupeiformes</taxon>
        <taxon>Clupeoidei</taxon>
        <taxon>Clupeidae</taxon>
        <taxon>Alosa</taxon>
    </lineage>
</organism>
<feature type="domain" description="Laminin EGF-like" evidence="14">
    <location>
        <begin position="348"/>
        <end position="397"/>
    </location>
</feature>
<feature type="disulfide bond" evidence="12">
    <location>
        <begin position="567"/>
        <end position="584"/>
    </location>
</feature>
<gene>
    <name evidence="16" type="ORF">AALO_G00227120</name>
</gene>
<dbReference type="SMART" id="SM00181">
    <property type="entry name" value="EGF"/>
    <property type="match status" value="9"/>
</dbReference>
<feature type="domain" description="Laminin EGF-like" evidence="14">
    <location>
        <begin position="457"/>
        <end position="508"/>
    </location>
</feature>
<keyword evidence="7" id="KW-0130">Cell adhesion</keyword>
<feature type="disulfide bond" evidence="12">
    <location>
        <begin position="258"/>
        <end position="275"/>
    </location>
</feature>
<evidence type="ECO:0000259" key="15">
    <source>
        <dbReference type="PROSITE" id="PS51116"/>
    </source>
</evidence>
<dbReference type="InterPro" id="IPR013015">
    <property type="entry name" value="Laminin_IV_B"/>
</dbReference>
<dbReference type="Proteomes" id="UP000823561">
    <property type="component" value="Chromosome 17"/>
</dbReference>
<dbReference type="GO" id="GO:0016477">
    <property type="term" value="P:cell migration"/>
    <property type="evidence" value="ECO:0007669"/>
    <property type="project" value="TreeGrafter"/>
</dbReference>
<keyword evidence="9 12" id="KW-1015">Disulfide bond</keyword>
<feature type="coiled-coil region" evidence="13">
    <location>
        <begin position="752"/>
        <end position="793"/>
    </location>
</feature>
<dbReference type="CDD" id="cd00055">
    <property type="entry name" value="EGF_Lam"/>
    <property type="match status" value="9"/>
</dbReference>
<comment type="subcellular location">
    <subcellularLocation>
        <location evidence="1">Secreted</location>
        <location evidence="1">Extracellular space</location>
        <location evidence="1">Extracellular matrix</location>
        <location evidence="1">Basement membrane</location>
    </subcellularLocation>
</comment>
<keyword evidence="17" id="KW-1185">Reference proteome</keyword>
<dbReference type="Pfam" id="PF24973">
    <property type="entry name" value="EGF_LMN_ATRN"/>
    <property type="match status" value="1"/>
</dbReference>
<dbReference type="PANTHER" id="PTHR10574:SF375">
    <property type="entry name" value="LAMININ SUBUNIT BETA-1"/>
    <property type="match status" value="1"/>
</dbReference>
<feature type="disulfide bond" evidence="12">
    <location>
        <begin position="367"/>
        <end position="376"/>
    </location>
</feature>
<dbReference type="InterPro" id="IPR002049">
    <property type="entry name" value="LE_dom"/>
</dbReference>
<evidence type="ECO:0000259" key="14">
    <source>
        <dbReference type="PROSITE" id="PS50027"/>
    </source>
</evidence>
<dbReference type="PRINTS" id="PR00011">
    <property type="entry name" value="EGFLAMININ"/>
</dbReference>
<name>A0AAV6G3B4_9TELE</name>
<evidence type="ECO:0000256" key="9">
    <source>
        <dbReference type="ARBA" id="ARBA00023157"/>
    </source>
</evidence>
<comment type="caution">
    <text evidence="12">Lacks conserved residue(s) required for the propagation of feature annotation.</text>
</comment>
<dbReference type="FunFam" id="2.10.25.10:FF:000101">
    <property type="entry name" value="Laminin subunit beta 1"/>
    <property type="match status" value="1"/>
</dbReference>
<feature type="coiled-coil region" evidence="13">
    <location>
        <begin position="924"/>
        <end position="986"/>
    </location>
</feature>
<evidence type="ECO:0000256" key="4">
    <source>
        <dbReference type="ARBA" id="ARBA00022729"/>
    </source>
</evidence>
<dbReference type="PROSITE" id="PS01248">
    <property type="entry name" value="EGF_LAM_1"/>
    <property type="match status" value="5"/>
</dbReference>
<feature type="domain" description="Laminin EGF-like" evidence="14">
    <location>
        <begin position="302"/>
        <end position="347"/>
    </location>
</feature>
<evidence type="ECO:0000256" key="11">
    <source>
        <dbReference type="ARBA" id="ARBA00023292"/>
    </source>
</evidence>
<evidence type="ECO:0000313" key="16">
    <source>
        <dbReference type="EMBL" id="KAG5267892.1"/>
    </source>
</evidence>
<evidence type="ECO:0000256" key="6">
    <source>
        <dbReference type="ARBA" id="ARBA00022869"/>
    </source>
</evidence>
<dbReference type="PROSITE" id="PS00022">
    <property type="entry name" value="EGF_1"/>
    <property type="match status" value="1"/>
</dbReference>
<feature type="coiled-coil region" evidence="13">
    <location>
        <begin position="845"/>
        <end position="872"/>
    </location>
</feature>
<dbReference type="GO" id="GO:0007411">
    <property type="term" value="P:axon guidance"/>
    <property type="evidence" value="ECO:0007669"/>
    <property type="project" value="TreeGrafter"/>
</dbReference>
<keyword evidence="4" id="KW-0732">Signal</keyword>
<dbReference type="GO" id="GO:0043256">
    <property type="term" value="C:laminin complex"/>
    <property type="evidence" value="ECO:0007669"/>
    <property type="project" value="TreeGrafter"/>
</dbReference>
<dbReference type="PANTHER" id="PTHR10574">
    <property type="entry name" value="NETRIN/LAMININ-RELATED"/>
    <property type="match status" value="1"/>
</dbReference>
<feature type="disulfide bond" evidence="12">
    <location>
        <begin position="481"/>
        <end position="490"/>
    </location>
</feature>
<dbReference type="EMBL" id="JADWDJ010000017">
    <property type="protein sequence ID" value="KAG5267892.1"/>
    <property type="molecule type" value="Genomic_DNA"/>
</dbReference>
<dbReference type="FunFam" id="2.10.25.10:FF:000209">
    <property type="entry name" value="Laminin subunit alpha 5"/>
    <property type="match status" value="1"/>
</dbReference>
<feature type="disulfide bond" evidence="12">
    <location>
        <begin position="256"/>
        <end position="268"/>
    </location>
</feature>
<dbReference type="GO" id="GO:0034446">
    <property type="term" value="P:substrate adhesion-dependent cell spreading"/>
    <property type="evidence" value="ECO:0007669"/>
    <property type="project" value="TreeGrafter"/>
</dbReference>
<dbReference type="CDD" id="cd22300">
    <property type="entry name" value="cc_LAMB1_C"/>
    <property type="match status" value="1"/>
</dbReference>
<dbReference type="FunFam" id="2.10.25.10:FF:000130">
    <property type="entry name" value="Laminin subunit beta 1"/>
    <property type="match status" value="1"/>
</dbReference>
<feature type="domain" description="Laminin EGF-like" evidence="14">
    <location>
        <begin position="565"/>
        <end position="617"/>
    </location>
</feature>
<accession>A0AAV6G3B4</accession>
<dbReference type="Gene3D" id="2.10.25.10">
    <property type="entry name" value="Laminin"/>
    <property type="match status" value="9"/>
</dbReference>
<evidence type="ECO:0000256" key="7">
    <source>
        <dbReference type="ARBA" id="ARBA00022889"/>
    </source>
</evidence>
<dbReference type="InterPro" id="IPR050440">
    <property type="entry name" value="Laminin/Netrin_ECM"/>
</dbReference>
<dbReference type="PROSITE" id="PS50027">
    <property type="entry name" value="EGF_LAM_2"/>
    <property type="match status" value="6"/>
</dbReference>
<keyword evidence="8 13" id="KW-0175">Coiled coil</keyword>
<dbReference type="GO" id="GO:0009888">
    <property type="term" value="P:tissue development"/>
    <property type="evidence" value="ECO:0007669"/>
    <property type="project" value="TreeGrafter"/>
</dbReference>
<feature type="coiled-coil region" evidence="13">
    <location>
        <begin position="1202"/>
        <end position="1253"/>
    </location>
</feature>
<feature type="disulfide bond" evidence="12">
    <location>
        <begin position="277"/>
        <end position="286"/>
    </location>
</feature>
<sequence length="1265" mass="139919">MDGCRPCDCDQGGAVNNDCNPVTGQCVCREHMFGRRCDEIESGYYFISMDHYTYEAEETKFGPAVSVIQRPYPVDREPTWTGVGLARVPEGEELQFTINNLPETMDYDLLIRYEPQLPAEWERVAVRVDRPVLDGPRCADTTTDQQAVSLPPGSRHVPLPEPICFEEGQNFTVHLSLPFYSSQSDHQNPFIFIDSIVLMPHARSLDMFSSDVDWDTFERYKCQERSQSVVKTQMTHICRDYIFSMSALLHQGAMKCVCDPHGSRSTVCEPNGGQCQCRTNVMGRSCDRCVPSHFLYPNCRPCECDPQGSVTQFCADATGQCECVPGAYGRQCAHCLPSHWGFPHCQPCHCNGHSQFCDPHTGECQGCRGNTAGHNCERCDDGFYGNALLEVGAQCRPCMCPDGPGSKRQFAVGCYEDLYTQRVTCACSPGYTGPRCEQCAPGYYGNPEVPDGQCLPCECNGNIDLMDPGSCDAHTGVCLKCLHYTEGSGCQYCKRGYYGDAKTQDCRKCMCNERGTSSQGCTAGECVCDEYSGQCPCLPSVVGQHCDQCAIDTWNYDSGEGCQACLCHPVHSYGSSCDQLTGQCSCQPGFGGRTCEECRELFWGNPEVQCHGCDCDPRGISSEQCNKRTGDCVCVDGYAGRRCDSCARGYSGQFPDCVRCHQCFSDWDVTVGELTNHTQRLLQTVEDARVGGVVAPYKDLIDSIEQSVTELRAILELDPMSKPLEDTQKRLQEATDLVAYLSRSLNVTELTLEVVSEEHNRTGSQLEELEMEAAKLHQTVRDVQDQVERVKNSNIRGASDSITKYYHQSIEAELRAHGATSSPSSTVQESAVVRQTTEDMMNRTKAEFDLKQEQQTKQLEELANEIETLDLSTLSITACGAGSEDGSCGACGGLGCVTEDGAPHCGGEGCGDVNSVVQEGVNAAKNFDKEILKALQEVDKLNRMVSEARGRADVARLNAQDVLLKANQSKERVELNNQELRSLIQQIRDFLRNSTDLETIEALSNEVLAMSMPASAAQLEELTNEIRERVKSLTGVEEILDRSHGDVTQARMLLQDAKTASDDATEMKNTADMLNKWLNQTEHTQITTQDGIKEASADIKTTQDLQATLDSETASAELKLNNGMQSLVGMERDLSLIKAKTQEIVSTAQHTQRNTEYISQDVAQTKQELDSEVMKRYSTMESVMQQKAGNVIEGRQKAKELQEEAKRMLDHAMASLQKLRELERSYVVNQQTLEEKAQILAGLEKAAKDVLQEISHKVTVYSICL</sequence>
<keyword evidence="3" id="KW-0272">Extracellular matrix</keyword>
<feature type="disulfide bond" evidence="12">
    <location>
        <begin position="586"/>
        <end position="595"/>
    </location>
</feature>
<evidence type="ECO:0000256" key="8">
    <source>
        <dbReference type="ARBA" id="ARBA00023054"/>
    </source>
</evidence>
<keyword evidence="5" id="KW-0677">Repeat</keyword>
<dbReference type="Pfam" id="PF00053">
    <property type="entry name" value="EGF_laminin"/>
    <property type="match status" value="8"/>
</dbReference>
<dbReference type="PROSITE" id="PS51116">
    <property type="entry name" value="LAMININ_IVB"/>
    <property type="match status" value="1"/>
</dbReference>
<keyword evidence="6" id="KW-0084">Basement membrane</keyword>
<dbReference type="GO" id="GO:0009887">
    <property type="term" value="P:animal organ morphogenesis"/>
    <property type="evidence" value="ECO:0007669"/>
    <property type="project" value="TreeGrafter"/>
</dbReference>
<feature type="domain" description="Laminin EGF-like" evidence="14">
    <location>
        <begin position="509"/>
        <end position="564"/>
    </location>
</feature>
<evidence type="ECO:0000313" key="17">
    <source>
        <dbReference type="Proteomes" id="UP000823561"/>
    </source>
</evidence>
<dbReference type="AlphaFoldDB" id="A0AAV6G3B4"/>
<evidence type="ECO:0000256" key="5">
    <source>
        <dbReference type="ARBA" id="ARBA00022737"/>
    </source>
</evidence>
<dbReference type="FunFam" id="2.10.25.10:FF:000135">
    <property type="entry name" value="Laminin subunit beta 4"/>
    <property type="match status" value="1"/>
</dbReference>
<dbReference type="InterPro" id="IPR000742">
    <property type="entry name" value="EGF"/>
</dbReference>
<evidence type="ECO:0000256" key="2">
    <source>
        <dbReference type="ARBA" id="ARBA00022525"/>
    </source>
</evidence>
<dbReference type="FunFam" id="2.10.25.10:FF:000065">
    <property type="entry name" value="Laminin subunit beta 1"/>
    <property type="match status" value="1"/>
</dbReference>